<dbReference type="PROSITE" id="PS00867">
    <property type="entry name" value="CPSASE_2"/>
    <property type="match status" value="1"/>
</dbReference>
<dbReference type="Pfam" id="PF25596">
    <property type="entry name" value="CPSase_L_D1"/>
    <property type="match status" value="2"/>
</dbReference>
<evidence type="ECO:0000256" key="13">
    <source>
        <dbReference type="ARBA" id="ARBA00022975"/>
    </source>
</evidence>
<keyword evidence="22" id="KW-1185">Reference proteome</keyword>
<dbReference type="GO" id="GO:0004087">
    <property type="term" value="F:carbamoyl-phosphate synthase (ammonia) activity"/>
    <property type="evidence" value="ECO:0007669"/>
    <property type="project" value="UniProtKB-EC"/>
</dbReference>
<dbReference type="InterPro" id="IPR036897">
    <property type="entry name" value="CarbamoylP_synth_lsu_oligo_sf"/>
</dbReference>
<comment type="cofactor">
    <cofactor evidence="1">
        <name>Mn(2+)</name>
        <dbReference type="ChEBI" id="CHEBI:29035"/>
    </cofactor>
</comment>
<dbReference type="GO" id="GO:0006541">
    <property type="term" value="P:glutamine metabolic process"/>
    <property type="evidence" value="ECO:0007669"/>
    <property type="project" value="TreeGrafter"/>
</dbReference>
<evidence type="ECO:0000256" key="12">
    <source>
        <dbReference type="ARBA" id="ARBA00022842"/>
    </source>
</evidence>
<dbReference type="NCBIfam" id="NF009455">
    <property type="entry name" value="PRK12815.1"/>
    <property type="match status" value="1"/>
</dbReference>
<dbReference type="PROSITE" id="PS00866">
    <property type="entry name" value="CPSASE_1"/>
    <property type="match status" value="2"/>
</dbReference>
<dbReference type="InterPro" id="IPR005479">
    <property type="entry name" value="CPAse_ATP-bd"/>
</dbReference>
<dbReference type="FunFam" id="3.40.50.20:FF:000002">
    <property type="entry name" value="Carbamoyl-phosphate synthase large chain"/>
    <property type="match status" value="1"/>
</dbReference>
<dbReference type="Pfam" id="PF02787">
    <property type="entry name" value="CPSase_L_D3"/>
    <property type="match status" value="1"/>
</dbReference>
<dbReference type="SUPFAM" id="SSF48108">
    <property type="entry name" value="Carbamoyl phosphate synthetase, large subunit connection domain"/>
    <property type="match status" value="1"/>
</dbReference>
<dbReference type="Proteomes" id="UP000646211">
    <property type="component" value="Unassembled WGS sequence"/>
</dbReference>
<evidence type="ECO:0000256" key="19">
    <source>
        <dbReference type="PROSITE-ProRule" id="PRU00409"/>
    </source>
</evidence>
<dbReference type="PRINTS" id="PR00098">
    <property type="entry name" value="CPSASE"/>
</dbReference>
<dbReference type="SMART" id="SM01209">
    <property type="entry name" value="GARS_A"/>
    <property type="match status" value="1"/>
</dbReference>
<dbReference type="InterPro" id="IPR058047">
    <property type="entry name" value="CPSase_preATP-grasp"/>
</dbReference>
<dbReference type="FunFam" id="3.30.470.20:FF:000026">
    <property type="entry name" value="Carbamoyl-phosphate synthase large chain"/>
    <property type="match status" value="1"/>
</dbReference>
<reference evidence="21" key="1">
    <citation type="submission" date="2020-11" db="EMBL/GenBank/DDBJ databases">
        <title>Genome of Flavobacterium soyangense.</title>
        <authorList>
            <person name="Liu Q."/>
            <person name="Xin Y.-H."/>
        </authorList>
    </citation>
    <scope>NUCLEOTIDE SEQUENCE</scope>
    <source>
        <strain evidence="21">CGMCC 1.13493</strain>
    </source>
</reference>
<evidence type="ECO:0000256" key="3">
    <source>
        <dbReference type="ARBA" id="ARBA00005077"/>
    </source>
</evidence>
<dbReference type="GO" id="GO:0046872">
    <property type="term" value="F:metal ion binding"/>
    <property type="evidence" value="ECO:0007669"/>
    <property type="project" value="UniProtKB-KW"/>
</dbReference>
<comment type="catalytic activity">
    <reaction evidence="15">
        <text>hydrogencarbonate + NH4(+) + 2 ATP = carbamoyl phosphate + 2 ADP + phosphate + 2 H(+)</text>
        <dbReference type="Rhea" id="RHEA:18029"/>
        <dbReference type="ChEBI" id="CHEBI:15378"/>
        <dbReference type="ChEBI" id="CHEBI:17544"/>
        <dbReference type="ChEBI" id="CHEBI:28938"/>
        <dbReference type="ChEBI" id="CHEBI:30616"/>
        <dbReference type="ChEBI" id="CHEBI:43474"/>
        <dbReference type="ChEBI" id="CHEBI:58228"/>
        <dbReference type="ChEBI" id="CHEBI:456216"/>
        <dbReference type="EC" id="6.3.4.16"/>
    </reaction>
</comment>
<evidence type="ECO:0000256" key="15">
    <source>
        <dbReference type="ARBA" id="ARBA00047359"/>
    </source>
</evidence>
<protein>
    <submittedName>
        <fullName evidence="21">Carbamoyl-phosphate synthase large subunit</fullName>
        <ecNumber evidence="21">6.3.5.5</ecNumber>
    </submittedName>
</protein>
<evidence type="ECO:0000256" key="10">
    <source>
        <dbReference type="ARBA" id="ARBA00022741"/>
    </source>
</evidence>
<evidence type="ECO:0000256" key="7">
    <source>
        <dbReference type="ARBA" id="ARBA00022605"/>
    </source>
</evidence>
<dbReference type="NCBIfam" id="NF003671">
    <property type="entry name" value="PRK05294.1"/>
    <property type="match status" value="1"/>
</dbReference>
<dbReference type="GO" id="GO:0005737">
    <property type="term" value="C:cytoplasm"/>
    <property type="evidence" value="ECO:0007669"/>
    <property type="project" value="TreeGrafter"/>
</dbReference>
<dbReference type="InterPro" id="IPR006275">
    <property type="entry name" value="CPSase_lsu"/>
</dbReference>
<evidence type="ECO:0000256" key="4">
    <source>
        <dbReference type="ARBA" id="ARBA00009799"/>
    </source>
</evidence>
<evidence type="ECO:0000256" key="8">
    <source>
        <dbReference type="ARBA" id="ARBA00022723"/>
    </source>
</evidence>
<dbReference type="PANTHER" id="PTHR11405">
    <property type="entry name" value="CARBAMOYLTRANSFERASE FAMILY MEMBER"/>
    <property type="match status" value="1"/>
</dbReference>
<comment type="pathway">
    <text evidence="3">Amino-acid biosynthesis; L-arginine biosynthesis; carbamoyl phosphate from bicarbonate: step 1/1.</text>
</comment>
<evidence type="ECO:0000256" key="1">
    <source>
        <dbReference type="ARBA" id="ARBA00001936"/>
    </source>
</evidence>
<dbReference type="FunFam" id="3.40.50.20:FF:000001">
    <property type="entry name" value="Carbamoyl-phosphate synthase large chain"/>
    <property type="match status" value="1"/>
</dbReference>
<dbReference type="InterPro" id="IPR016185">
    <property type="entry name" value="PreATP-grasp_dom_sf"/>
</dbReference>
<accession>A0A930XW02</accession>
<evidence type="ECO:0000256" key="17">
    <source>
        <dbReference type="ARBA" id="ARBA00057223"/>
    </source>
</evidence>
<evidence type="ECO:0000256" key="9">
    <source>
        <dbReference type="ARBA" id="ARBA00022737"/>
    </source>
</evidence>
<comment type="pathway">
    <text evidence="2">Pyrimidine metabolism; UMP biosynthesis via de novo pathway; (S)-dihydroorotate from bicarbonate: step 1/3.</text>
</comment>
<dbReference type="PROSITE" id="PS51257">
    <property type="entry name" value="PROKAR_LIPOPROTEIN"/>
    <property type="match status" value="1"/>
</dbReference>
<dbReference type="AlphaFoldDB" id="A0A930XW02"/>
<comment type="caution">
    <text evidence="21">The sequence shown here is derived from an EMBL/GenBank/DDBJ whole genome shotgun (WGS) entry which is preliminary data.</text>
</comment>
<dbReference type="EMBL" id="JADHEC010000016">
    <property type="protein sequence ID" value="MBF2708647.1"/>
    <property type="molecule type" value="Genomic_DNA"/>
</dbReference>
<keyword evidence="10 19" id="KW-0547">Nucleotide-binding</keyword>
<dbReference type="Gene3D" id="1.10.1030.10">
    <property type="entry name" value="Carbamoyl-phosphate synthetase, large subunit oligomerisation domain"/>
    <property type="match status" value="1"/>
</dbReference>
<dbReference type="NCBIfam" id="TIGR01369">
    <property type="entry name" value="CPSaseII_lrg"/>
    <property type="match status" value="1"/>
</dbReference>
<dbReference type="PROSITE" id="PS50975">
    <property type="entry name" value="ATP_GRASP"/>
    <property type="match status" value="2"/>
</dbReference>
<feature type="domain" description="ATP-grasp" evidence="20">
    <location>
        <begin position="134"/>
        <end position="330"/>
    </location>
</feature>
<keyword evidence="9" id="KW-0677">Repeat</keyword>
<dbReference type="Gene3D" id="3.40.50.20">
    <property type="match status" value="2"/>
</dbReference>
<evidence type="ECO:0000256" key="16">
    <source>
        <dbReference type="ARBA" id="ARBA00048816"/>
    </source>
</evidence>
<comment type="function">
    <text evidence="17">Large subunit of the glutamine-dependent carbamoyl phosphate synthetase (CPSase). CPSase catalyzes the formation of carbamoyl phosphate from the ammonia moiety of glutamine, carbonate, and phosphate donated by ATP, constituting the first step of 2 biosynthetic pathways, one leading to arginine and/or urea and the other to pyrimidine nucleotides. The large subunit (synthetase) binds the substrates ammonia (free or transferred from glutamine from the small subunit), hydrogencarbonate and ATP and carries out an ATP-coupled ligase reaction, activating hydrogencarbonate by forming carboxy phosphate which reacts with ammonia to form carbamoyl phosphate.</text>
</comment>
<keyword evidence="5" id="KW-0055">Arginine biosynthesis</keyword>
<dbReference type="SMART" id="SM01096">
    <property type="entry name" value="CPSase_L_D3"/>
    <property type="match status" value="1"/>
</dbReference>
<keyword evidence="13" id="KW-0665">Pyrimidine biosynthesis</keyword>
<evidence type="ECO:0000313" key="21">
    <source>
        <dbReference type="EMBL" id="MBF2708647.1"/>
    </source>
</evidence>
<dbReference type="PANTHER" id="PTHR11405:SF53">
    <property type="entry name" value="CARBAMOYL-PHOSPHATE SYNTHASE [AMMONIA], MITOCHONDRIAL"/>
    <property type="match status" value="1"/>
</dbReference>
<dbReference type="GO" id="GO:0005524">
    <property type="term" value="F:ATP binding"/>
    <property type="evidence" value="ECO:0007669"/>
    <property type="project" value="UniProtKB-UniRule"/>
</dbReference>
<dbReference type="RefSeq" id="WP_194311899.1">
    <property type="nucleotide sequence ID" value="NZ_JADHEC010000016.1"/>
</dbReference>
<keyword evidence="6 21" id="KW-0436">Ligase</keyword>
<evidence type="ECO:0000256" key="5">
    <source>
        <dbReference type="ARBA" id="ARBA00022571"/>
    </source>
</evidence>
<comment type="subunit">
    <text evidence="18">Composed of two chains; the small (or glutamine) chain promotes the hydrolysis of glutamine to ammonia, which is used by the large (or ammonia) chain to synthesize carbamoyl phosphate. Tetramer of heterodimers (alpha,beta)4.</text>
</comment>
<dbReference type="InterPro" id="IPR005483">
    <property type="entry name" value="CPSase_dom"/>
</dbReference>
<evidence type="ECO:0000256" key="2">
    <source>
        <dbReference type="ARBA" id="ARBA00004812"/>
    </source>
</evidence>
<dbReference type="Gene3D" id="3.30.1490.20">
    <property type="entry name" value="ATP-grasp fold, A domain"/>
    <property type="match status" value="2"/>
</dbReference>
<dbReference type="Pfam" id="PF02786">
    <property type="entry name" value="CPSase_L_D2"/>
    <property type="match status" value="2"/>
</dbReference>
<proteinExistence type="inferred from homology"/>
<evidence type="ECO:0000256" key="11">
    <source>
        <dbReference type="ARBA" id="ARBA00022840"/>
    </source>
</evidence>
<evidence type="ECO:0000256" key="6">
    <source>
        <dbReference type="ARBA" id="ARBA00022598"/>
    </source>
</evidence>
<gene>
    <name evidence="21" type="primary">carB</name>
    <name evidence="21" type="ORF">IR213_08600</name>
</gene>
<dbReference type="FunFam" id="1.10.1030.10:FF:000002">
    <property type="entry name" value="Carbamoyl-phosphate synthase large chain"/>
    <property type="match status" value="1"/>
</dbReference>
<keyword evidence="12" id="KW-0460">Magnesium</keyword>
<dbReference type="SUPFAM" id="SSF56059">
    <property type="entry name" value="Glutathione synthetase ATP-binding domain-like"/>
    <property type="match status" value="2"/>
</dbReference>
<dbReference type="InterPro" id="IPR005480">
    <property type="entry name" value="CPSase_lsu_oligo"/>
</dbReference>
<dbReference type="InterPro" id="IPR013815">
    <property type="entry name" value="ATP_grasp_subdomain_1"/>
</dbReference>
<comment type="similarity">
    <text evidence="4">Belongs to the CarB family.</text>
</comment>
<dbReference type="Gene3D" id="3.30.470.20">
    <property type="entry name" value="ATP-grasp fold, B domain"/>
    <property type="match status" value="2"/>
</dbReference>
<keyword evidence="14" id="KW-0464">Manganese</keyword>
<evidence type="ECO:0000313" key="22">
    <source>
        <dbReference type="Proteomes" id="UP000646211"/>
    </source>
</evidence>
<feature type="domain" description="ATP-grasp" evidence="20">
    <location>
        <begin position="688"/>
        <end position="879"/>
    </location>
</feature>
<dbReference type="GO" id="GO:0004088">
    <property type="term" value="F:carbamoyl-phosphate synthase (glutamine-hydrolyzing) activity"/>
    <property type="evidence" value="ECO:0007669"/>
    <property type="project" value="UniProtKB-EC"/>
</dbReference>
<evidence type="ECO:0000256" key="14">
    <source>
        <dbReference type="ARBA" id="ARBA00023211"/>
    </source>
</evidence>
<keyword evidence="8" id="KW-0479">Metal-binding</keyword>
<organism evidence="21 22">
    <name type="scientific">Flavobacterium soyangense</name>
    <dbReference type="NCBI Taxonomy" id="2023265"/>
    <lineage>
        <taxon>Bacteria</taxon>
        <taxon>Pseudomonadati</taxon>
        <taxon>Bacteroidota</taxon>
        <taxon>Flavobacteriia</taxon>
        <taxon>Flavobacteriales</taxon>
        <taxon>Flavobacteriaceae</taxon>
        <taxon>Flavobacterium</taxon>
    </lineage>
</organism>
<dbReference type="FunFam" id="3.30.470.20:FF:000007">
    <property type="entry name" value="Carbamoyl-phosphate synthase large chain"/>
    <property type="match status" value="1"/>
</dbReference>
<evidence type="ECO:0000259" key="20">
    <source>
        <dbReference type="PROSITE" id="PS50975"/>
    </source>
</evidence>
<dbReference type="InterPro" id="IPR011761">
    <property type="entry name" value="ATP-grasp"/>
</dbReference>
<keyword evidence="7" id="KW-0028">Amino-acid biosynthesis</keyword>
<evidence type="ECO:0000256" key="18">
    <source>
        <dbReference type="ARBA" id="ARBA00062056"/>
    </source>
</evidence>
<keyword evidence="11 19" id="KW-0067">ATP-binding</keyword>
<dbReference type="EC" id="6.3.5.5" evidence="21"/>
<dbReference type="GO" id="GO:0006526">
    <property type="term" value="P:L-arginine biosynthetic process"/>
    <property type="evidence" value="ECO:0007669"/>
    <property type="project" value="UniProtKB-KW"/>
</dbReference>
<name>A0A930XW02_9FLAO</name>
<dbReference type="SUPFAM" id="SSF52440">
    <property type="entry name" value="PreATP-grasp domain"/>
    <property type="match status" value="2"/>
</dbReference>
<comment type="catalytic activity">
    <reaction evidence="16">
        <text>hydrogencarbonate + L-glutamine + 2 ATP + H2O = carbamoyl phosphate + L-glutamate + 2 ADP + phosphate + 2 H(+)</text>
        <dbReference type="Rhea" id="RHEA:18633"/>
        <dbReference type="ChEBI" id="CHEBI:15377"/>
        <dbReference type="ChEBI" id="CHEBI:15378"/>
        <dbReference type="ChEBI" id="CHEBI:17544"/>
        <dbReference type="ChEBI" id="CHEBI:29985"/>
        <dbReference type="ChEBI" id="CHEBI:30616"/>
        <dbReference type="ChEBI" id="CHEBI:43474"/>
        <dbReference type="ChEBI" id="CHEBI:58228"/>
        <dbReference type="ChEBI" id="CHEBI:58359"/>
        <dbReference type="ChEBI" id="CHEBI:456216"/>
        <dbReference type="EC" id="6.3.5.5"/>
    </reaction>
</comment>
<sequence>MPKDNSIKSVLIIGSGPIVIGQACEFDYAGSQSARSIREEGIEVILINSNPATIMTDPSMADHIYLLPLTTKSIIQILKAHPQIDAVLPTMGGQTALNLCLEADEKGIWADFGVKLIGVDVNAINITEDREQFKQLLERIGVPTAPAKTATSFLQGKEIAQEFGFPLVIRPSFTLGGTGAAIVYKKEDFNELLTRGLEASPIHEVLIDKALMGWKEYELELLRDKNDNVVIICSIENMDPMGIHTGDSITVAPAMTLSDTTFQRMRDYAILMMRSIGNFAGGCNVQFAVSPDEKEDIVAIEINPRVSRSSALASKATGYPIAKIASKLALGYNLDELQNQITKSTSALFEPTLDYVIVKIPRWNFDKFEGADRTLGLQMKSVGEVMGIGRSFQEALHKATQSLEIKRNGLGADGKGYTNYEQIIEKLTFASWDRVFVIYDAIAMGIPLSRIHEITKIDMWFLKQYEELYTLEKEISNFKLETLPRELLLEAKQKGFADRQIAHMLGCLESQIHNLRIEMNINRVFKLVDTCAAEFKAQTPYYYSTFEAEIEKANGERYVHSESIVTEKKKIIVLGSGPNRIGQGIEFDYSCVHGVLAAKECGYETIMINCNPETVSTDFDTADKLYFEPVFWEHIYDIIQHEKPEGVIVQLGGQTALKIAEKLAKYGIKIIGTSFDALDLAEDRGRFSELLTDLKIPFPQFGIAETADEASALADTLDFPLLIRPSYVLGGQGMKIVINKQELEEHVINLLKTIPGNKLLLDHYLDGAIEAEADAICDGENVYIIGIMEHIEPCGVHSGDSNATLPPFNLGEFVMTQIKDHTKKIALALQTVGLINIQFAIKDDIVYIIEANPRASRTVPFIAKAYGEPYVNYATKVMLGVNKVTDFKFNPQLKGYAIKQPVFSFSKFHNVNKALGPEMKSTGESILFIDDLKDDQFYELYSRRKMYLSK</sequence>
<dbReference type="GO" id="GO:0006221">
    <property type="term" value="P:pyrimidine nucleotide biosynthetic process"/>
    <property type="evidence" value="ECO:0007669"/>
    <property type="project" value="UniProtKB-KW"/>
</dbReference>